<reference evidence="2 3" key="1">
    <citation type="journal article" date="2015" name="Nature">
        <title>rRNA introns, odd ribosomes, and small enigmatic genomes across a large radiation of phyla.</title>
        <authorList>
            <person name="Brown C.T."/>
            <person name="Hug L.A."/>
            <person name="Thomas B.C."/>
            <person name="Sharon I."/>
            <person name="Castelle C.J."/>
            <person name="Singh A."/>
            <person name="Wilkins M.J."/>
            <person name="Williams K.H."/>
            <person name="Banfield J.F."/>
        </authorList>
    </citation>
    <scope>NUCLEOTIDE SEQUENCE [LARGE SCALE GENOMIC DNA]</scope>
</reference>
<accession>A0A0G0BJE0</accession>
<sequence>MKLDYAKSYLKLFDEGKLFPIFTDQILTPLLIDDLTPALEKIIEIKQTGIYHVVSSDTTTPFEFVSYLLEKARGVTNVVQKGSMEEFLKVEGRTPRSRLGGLKTEITQEKLGIKFKTWREMVDEFIKRSKV</sequence>
<dbReference type="InterPro" id="IPR036291">
    <property type="entry name" value="NAD(P)-bd_dom_sf"/>
</dbReference>
<comment type="caution">
    <text evidence="2">The sequence shown here is derived from an EMBL/GenBank/DDBJ whole genome shotgun (WGS) entry which is preliminary data.</text>
</comment>
<dbReference type="Pfam" id="PF04321">
    <property type="entry name" value="RmlD_sub_bind"/>
    <property type="match status" value="1"/>
</dbReference>
<evidence type="ECO:0000313" key="2">
    <source>
        <dbReference type="EMBL" id="KKP31142.1"/>
    </source>
</evidence>
<protein>
    <recommendedName>
        <fullName evidence="1">RmlD-like substrate binding domain-containing protein</fullName>
    </recommendedName>
</protein>
<dbReference type="Gene3D" id="3.90.25.10">
    <property type="entry name" value="UDP-galactose 4-epimerase, domain 1"/>
    <property type="match status" value="1"/>
</dbReference>
<dbReference type="EMBL" id="LBOI01000015">
    <property type="protein sequence ID" value="KKP31142.1"/>
    <property type="molecule type" value="Genomic_DNA"/>
</dbReference>
<dbReference type="AlphaFoldDB" id="A0A0G0BJE0"/>
<organism evidence="2 3">
    <name type="scientific">Candidatus Woesebacteria bacterium GW2011_GWC2_31_9</name>
    <dbReference type="NCBI Taxonomy" id="1618586"/>
    <lineage>
        <taxon>Bacteria</taxon>
        <taxon>Candidatus Woeseibacteriota</taxon>
    </lineage>
</organism>
<evidence type="ECO:0000313" key="3">
    <source>
        <dbReference type="Proteomes" id="UP000034803"/>
    </source>
</evidence>
<dbReference type="InterPro" id="IPR029903">
    <property type="entry name" value="RmlD-like-bd"/>
</dbReference>
<evidence type="ECO:0000259" key="1">
    <source>
        <dbReference type="Pfam" id="PF04321"/>
    </source>
</evidence>
<name>A0A0G0BJE0_9BACT</name>
<proteinExistence type="predicted"/>
<dbReference type="Gene3D" id="3.40.50.720">
    <property type="entry name" value="NAD(P)-binding Rossmann-like Domain"/>
    <property type="match status" value="1"/>
</dbReference>
<dbReference type="SUPFAM" id="SSF51735">
    <property type="entry name" value="NAD(P)-binding Rossmann-fold domains"/>
    <property type="match status" value="1"/>
</dbReference>
<feature type="domain" description="RmlD-like substrate binding" evidence="1">
    <location>
        <begin position="4"/>
        <end position="129"/>
    </location>
</feature>
<dbReference type="Proteomes" id="UP000034803">
    <property type="component" value="Unassembled WGS sequence"/>
</dbReference>
<gene>
    <name evidence="2" type="ORF">UR21_C0015G0016</name>
</gene>